<evidence type="ECO:0000256" key="2">
    <source>
        <dbReference type="RuleBase" id="RU361185"/>
    </source>
</evidence>
<reference evidence="5" key="1">
    <citation type="submission" date="2020-11" db="EMBL/GenBank/DDBJ databases">
        <authorList>
            <consortium name="DOE Joint Genome Institute"/>
            <person name="Ahrendt S."/>
            <person name="Riley R."/>
            <person name="Andreopoulos W."/>
            <person name="Labutti K."/>
            <person name="Pangilinan J."/>
            <person name="Ruiz-Duenas F.J."/>
            <person name="Barrasa J.M."/>
            <person name="Sanchez-Garcia M."/>
            <person name="Camarero S."/>
            <person name="Miyauchi S."/>
            <person name="Serrano A."/>
            <person name="Linde D."/>
            <person name="Babiker R."/>
            <person name="Drula E."/>
            <person name="Ayuso-Fernandez I."/>
            <person name="Pacheco R."/>
            <person name="Padilla G."/>
            <person name="Ferreira P."/>
            <person name="Barriuso J."/>
            <person name="Kellner H."/>
            <person name="Castanera R."/>
            <person name="Alfaro M."/>
            <person name="Ramirez L."/>
            <person name="Pisabarro A.G."/>
            <person name="Kuo A."/>
            <person name="Tritt A."/>
            <person name="Lipzen A."/>
            <person name="He G."/>
            <person name="Yan M."/>
            <person name="Ng V."/>
            <person name="Cullen D."/>
            <person name="Martin F."/>
            <person name="Rosso M.-N."/>
            <person name="Henrissat B."/>
            <person name="Hibbett D."/>
            <person name="Martinez A.T."/>
            <person name="Grigoriev I.V."/>
        </authorList>
    </citation>
    <scope>NUCLEOTIDE SEQUENCE</scope>
    <source>
        <strain evidence="5">AH 40177</strain>
    </source>
</reference>
<dbReference type="GO" id="GO:0004553">
    <property type="term" value="F:hydrolase activity, hydrolyzing O-glycosyl compounds"/>
    <property type="evidence" value="ECO:0007669"/>
    <property type="project" value="InterPro"/>
</dbReference>
<evidence type="ECO:0000313" key="6">
    <source>
        <dbReference type="Proteomes" id="UP000772434"/>
    </source>
</evidence>
<dbReference type="OrthoDB" id="3037269at2759"/>
<dbReference type="GO" id="GO:0030246">
    <property type="term" value="F:carbohydrate binding"/>
    <property type="evidence" value="ECO:0007669"/>
    <property type="project" value="InterPro"/>
</dbReference>
<feature type="signal peptide" evidence="3">
    <location>
        <begin position="1"/>
        <end position="22"/>
    </location>
</feature>
<keyword evidence="2" id="KW-0326">Glycosidase</keyword>
<feature type="chain" id="PRO_5040349614" evidence="3">
    <location>
        <begin position="23"/>
        <end position="340"/>
    </location>
</feature>
<keyword evidence="2" id="KW-0378">Hydrolase</keyword>
<dbReference type="CDD" id="cd14752">
    <property type="entry name" value="GH31_N"/>
    <property type="match status" value="1"/>
</dbReference>
<keyword evidence="6" id="KW-1185">Reference proteome</keyword>
<dbReference type="InterPro" id="IPR000322">
    <property type="entry name" value="Glyco_hydro_31_TIM"/>
</dbReference>
<dbReference type="InterPro" id="IPR011013">
    <property type="entry name" value="Gal_mutarotase_sf_dom"/>
</dbReference>
<dbReference type="PANTHER" id="PTHR22762:SF133">
    <property type="entry name" value="P-TYPE DOMAIN-CONTAINING PROTEIN"/>
    <property type="match status" value="1"/>
</dbReference>
<dbReference type="EMBL" id="JADNRY010000168">
    <property type="protein sequence ID" value="KAF9062556.1"/>
    <property type="molecule type" value="Genomic_DNA"/>
</dbReference>
<accession>A0A9P5PCG4</accession>
<dbReference type="Proteomes" id="UP000772434">
    <property type="component" value="Unassembled WGS sequence"/>
</dbReference>
<comment type="similarity">
    <text evidence="2">Belongs to the glycosyl hydrolase 31 family.</text>
</comment>
<dbReference type="SUPFAM" id="SSF74650">
    <property type="entry name" value="Galactose mutarotase-like"/>
    <property type="match status" value="1"/>
</dbReference>
<dbReference type="GO" id="GO:0005975">
    <property type="term" value="P:carbohydrate metabolic process"/>
    <property type="evidence" value="ECO:0007669"/>
    <property type="project" value="InterPro"/>
</dbReference>
<keyword evidence="3" id="KW-0732">Signal</keyword>
<feature type="domain" description="Glycoside hydrolase family 31 TIM barrel" evidence="4">
    <location>
        <begin position="304"/>
        <end position="338"/>
    </location>
</feature>
<keyword evidence="1" id="KW-0325">Glycoprotein</keyword>
<dbReference type="Gene3D" id="2.60.40.1760">
    <property type="entry name" value="glycosyl hydrolase (family 31)"/>
    <property type="match status" value="1"/>
</dbReference>
<evidence type="ECO:0000256" key="3">
    <source>
        <dbReference type="SAM" id="SignalP"/>
    </source>
</evidence>
<dbReference type="AlphaFoldDB" id="A0A9P5PCG4"/>
<comment type="caution">
    <text evidence="5">The sequence shown here is derived from an EMBL/GenBank/DDBJ whole genome shotgun (WGS) entry which is preliminary data.</text>
</comment>
<organism evidence="5 6">
    <name type="scientific">Rhodocollybia butyracea</name>
    <dbReference type="NCBI Taxonomy" id="206335"/>
    <lineage>
        <taxon>Eukaryota</taxon>
        <taxon>Fungi</taxon>
        <taxon>Dikarya</taxon>
        <taxon>Basidiomycota</taxon>
        <taxon>Agaricomycotina</taxon>
        <taxon>Agaricomycetes</taxon>
        <taxon>Agaricomycetidae</taxon>
        <taxon>Agaricales</taxon>
        <taxon>Marasmiineae</taxon>
        <taxon>Omphalotaceae</taxon>
        <taxon>Rhodocollybia</taxon>
    </lineage>
</organism>
<sequence length="340" mass="37225">MFSIRWLCLVGAVLLHGLEVRSQSTTFSKNVSSCAGYSLQSLQESSTGLVARLSLAGAPCNAFGNDFNNLTLQVTYETETRLRVRIADSGNQQFTIPDSVISRPPPPSSFTQSSDLVFNHESSPFAFWITRRSNPNAAPLFDTRLSSLPKTPIAPVIAGDDSTALDGFPLVFEDQYLQLTSSLPLDTNIYGLGEVVASSGFRRNVVSDGGSIQLCGRVMPEIPRPEHVRFYLEHRFNESTQEAQTHGVFLFSSSGGDIMLLTPPDSTQSLIQYRMIGGVLDFYFFSGPSPQAVIEQYGALVGLPSWLPSWAFGFHLCRWGYVSVNDTMAQVAGMREANPS</sequence>
<evidence type="ECO:0000313" key="5">
    <source>
        <dbReference type="EMBL" id="KAF9062556.1"/>
    </source>
</evidence>
<evidence type="ECO:0000256" key="1">
    <source>
        <dbReference type="ARBA" id="ARBA00023180"/>
    </source>
</evidence>
<dbReference type="Gene3D" id="3.20.20.80">
    <property type="entry name" value="Glycosidases"/>
    <property type="match status" value="1"/>
</dbReference>
<protein>
    <submittedName>
        <fullName evidence="5">Galactose mutarotase-like domain-containing protein</fullName>
    </submittedName>
</protein>
<evidence type="ECO:0000259" key="4">
    <source>
        <dbReference type="Pfam" id="PF01055"/>
    </source>
</evidence>
<proteinExistence type="inferred from homology"/>
<dbReference type="PANTHER" id="PTHR22762">
    <property type="entry name" value="ALPHA-GLUCOSIDASE"/>
    <property type="match status" value="1"/>
</dbReference>
<name>A0A9P5PCG4_9AGAR</name>
<gene>
    <name evidence="5" type="ORF">BDP27DRAFT_1427753</name>
</gene>
<dbReference type="Pfam" id="PF01055">
    <property type="entry name" value="Glyco_hydro_31_2nd"/>
    <property type="match status" value="1"/>
</dbReference>